<dbReference type="Gene3D" id="1.10.10.10">
    <property type="entry name" value="Winged helix-like DNA-binding domain superfamily/Winged helix DNA-binding domain"/>
    <property type="match status" value="1"/>
</dbReference>
<evidence type="ECO:0000256" key="2">
    <source>
        <dbReference type="ARBA" id="ARBA00023125"/>
    </source>
</evidence>
<comment type="caution">
    <text evidence="5">The sequence shown here is derived from an EMBL/GenBank/DDBJ whole genome shotgun (WGS) entry which is preliminary data.</text>
</comment>
<evidence type="ECO:0000256" key="3">
    <source>
        <dbReference type="ARBA" id="ARBA00023163"/>
    </source>
</evidence>
<dbReference type="SUPFAM" id="SSF46785">
    <property type="entry name" value="Winged helix' DNA-binding domain"/>
    <property type="match status" value="1"/>
</dbReference>
<gene>
    <name evidence="5" type="ORF">CSA61_02065</name>
</gene>
<dbReference type="Proteomes" id="UP000242733">
    <property type="component" value="Unassembled WGS sequence"/>
</dbReference>
<feature type="domain" description="HTH asnC-type" evidence="4">
    <location>
        <begin position="3"/>
        <end position="64"/>
    </location>
</feature>
<keyword evidence="3" id="KW-0804">Transcription</keyword>
<sequence length="151" mass="16948">MRLTNRDRQILKLLVSDNRTPNAEIADKVGMSHSACWRRIKAFEEAGIISRYSAILDENKVGLNFRAIVLVSLNQHDQEAGPKFEQAMLECEAVVGCFATTGREDYSMLVVCEDINAYNEFLDSYLFKLGFVGSIQTNVILKQIKRSGLGV</sequence>
<dbReference type="InterPro" id="IPR036388">
    <property type="entry name" value="WH-like_DNA-bd_sf"/>
</dbReference>
<evidence type="ECO:0000256" key="1">
    <source>
        <dbReference type="ARBA" id="ARBA00023015"/>
    </source>
</evidence>
<keyword evidence="1" id="KW-0805">Transcription regulation</keyword>
<evidence type="ECO:0000313" key="6">
    <source>
        <dbReference type="Proteomes" id="UP000242733"/>
    </source>
</evidence>
<dbReference type="InterPro" id="IPR011991">
    <property type="entry name" value="ArsR-like_HTH"/>
</dbReference>
<dbReference type="PRINTS" id="PR00033">
    <property type="entry name" value="HTHASNC"/>
</dbReference>
<dbReference type="PANTHER" id="PTHR30154:SF34">
    <property type="entry name" value="TRANSCRIPTIONAL REGULATOR AZLB"/>
    <property type="match status" value="1"/>
</dbReference>
<protein>
    <submittedName>
        <fullName evidence="5">AsnC family transcriptional regulator</fullName>
    </submittedName>
</protein>
<dbReference type="GO" id="GO:0006355">
    <property type="term" value="P:regulation of DNA-templated transcription"/>
    <property type="evidence" value="ECO:0007669"/>
    <property type="project" value="UniProtKB-ARBA"/>
</dbReference>
<dbReference type="EMBL" id="PDSG01000007">
    <property type="protein sequence ID" value="PIE20428.1"/>
    <property type="molecule type" value="Genomic_DNA"/>
</dbReference>
<dbReference type="InterPro" id="IPR036390">
    <property type="entry name" value="WH_DNA-bd_sf"/>
</dbReference>
<dbReference type="PANTHER" id="PTHR30154">
    <property type="entry name" value="LEUCINE-RESPONSIVE REGULATORY PROTEIN"/>
    <property type="match status" value="1"/>
</dbReference>
<dbReference type="InterPro" id="IPR019887">
    <property type="entry name" value="Tscrpt_reg_AsnC/Lrp_C"/>
</dbReference>
<dbReference type="Pfam" id="PF13412">
    <property type="entry name" value="HTH_24"/>
    <property type="match status" value="1"/>
</dbReference>
<dbReference type="Gene3D" id="3.30.70.920">
    <property type="match status" value="1"/>
</dbReference>
<dbReference type="SUPFAM" id="SSF54909">
    <property type="entry name" value="Dimeric alpha+beta barrel"/>
    <property type="match status" value="1"/>
</dbReference>
<name>A0A2G6JAI5_NEPCE</name>
<dbReference type="SMART" id="SM00344">
    <property type="entry name" value="HTH_ASNC"/>
    <property type="match status" value="1"/>
</dbReference>
<reference evidence="5 6" key="1">
    <citation type="submission" date="2017-10" db="EMBL/GenBank/DDBJ databases">
        <title>Novel microbial diversity and functional potential in the marine mammal oral microbiome.</title>
        <authorList>
            <person name="Dudek N.K."/>
            <person name="Sun C.L."/>
            <person name="Burstein D."/>
            <person name="Kantor R.S."/>
            <person name="Aliaga Goltsman D.S."/>
            <person name="Bik E.M."/>
            <person name="Thomas B.C."/>
            <person name="Banfield J.F."/>
            <person name="Relman D.A."/>
        </authorList>
    </citation>
    <scope>NUCLEOTIDE SEQUENCE [LARGE SCALE GENOMIC DNA]</scope>
    <source>
        <strain evidence="5">DOLJORAL78_49_30</strain>
    </source>
</reference>
<accession>A0A2G6JAI5</accession>
<organism evidence="5 6">
    <name type="scientific">Neptuniibacter caesariensis</name>
    <dbReference type="NCBI Taxonomy" id="207954"/>
    <lineage>
        <taxon>Bacteria</taxon>
        <taxon>Pseudomonadati</taxon>
        <taxon>Pseudomonadota</taxon>
        <taxon>Gammaproteobacteria</taxon>
        <taxon>Oceanospirillales</taxon>
        <taxon>Oceanospirillaceae</taxon>
        <taxon>Neptuniibacter</taxon>
    </lineage>
</organism>
<dbReference type="CDD" id="cd00090">
    <property type="entry name" value="HTH_ARSR"/>
    <property type="match status" value="1"/>
</dbReference>
<dbReference type="Pfam" id="PF01037">
    <property type="entry name" value="AsnC_trans_reg"/>
    <property type="match status" value="1"/>
</dbReference>
<dbReference type="AlphaFoldDB" id="A0A2G6JAI5"/>
<proteinExistence type="predicted"/>
<keyword evidence="2" id="KW-0238">DNA-binding</keyword>
<dbReference type="GO" id="GO:0043565">
    <property type="term" value="F:sequence-specific DNA binding"/>
    <property type="evidence" value="ECO:0007669"/>
    <property type="project" value="InterPro"/>
</dbReference>
<dbReference type="InterPro" id="IPR000485">
    <property type="entry name" value="AsnC-type_HTH_dom"/>
</dbReference>
<dbReference type="GO" id="GO:0043200">
    <property type="term" value="P:response to amino acid"/>
    <property type="evidence" value="ECO:0007669"/>
    <property type="project" value="TreeGrafter"/>
</dbReference>
<dbReference type="InterPro" id="IPR011008">
    <property type="entry name" value="Dimeric_a/b-barrel"/>
</dbReference>
<dbReference type="PROSITE" id="PS50956">
    <property type="entry name" value="HTH_ASNC_2"/>
    <property type="match status" value="1"/>
</dbReference>
<dbReference type="GO" id="GO:0005829">
    <property type="term" value="C:cytosol"/>
    <property type="evidence" value="ECO:0007669"/>
    <property type="project" value="TreeGrafter"/>
</dbReference>
<dbReference type="InterPro" id="IPR019888">
    <property type="entry name" value="Tscrpt_reg_AsnC-like"/>
</dbReference>
<evidence type="ECO:0000259" key="4">
    <source>
        <dbReference type="PROSITE" id="PS50956"/>
    </source>
</evidence>
<evidence type="ECO:0000313" key="5">
    <source>
        <dbReference type="EMBL" id="PIE20428.1"/>
    </source>
</evidence>